<keyword evidence="4 8" id="KW-0479">Metal-binding</keyword>
<dbReference type="Gene3D" id="1.10.630.10">
    <property type="entry name" value="Cytochrome P450"/>
    <property type="match status" value="1"/>
</dbReference>
<evidence type="ECO:0000256" key="7">
    <source>
        <dbReference type="ARBA" id="ARBA00023033"/>
    </source>
</evidence>
<keyword evidence="10" id="KW-0472">Membrane</keyword>
<accession>A0A9P0EC35</accession>
<evidence type="ECO:0000256" key="2">
    <source>
        <dbReference type="ARBA" id="ARBA00010617"/>
    </source>
</evidence>
<dbReference type="PANTHER" id="PTHR24291:SF50">
    <property type="entry name" value="BIFUNCTIONAL ALBAFLAVENONE MONOOXYGENASE_TERPENE SYNTHASE"/>
    <property type="match status" value="1"/>
</dbReference>
<evidence type="ECO:0000256" key="8">
    <source>
        <dbReference type="PIRSR" id="PIRSR602401-1"/>
    </source>
</evidence>
<dbReference type="Proteomes" id="UP001152798">
    <property type="component" value="Chromosome 3"/>
</dbReference>
<dbReference type="OrthoDB" id="6608016at2759"/>
<evidence type="ECO:0000256" key="4">
    <source>
        <dbReference type="ARBA" id="ARBA00022723"/>
    </source>
</evidence>
<dbReference type="SUPFAM" id="SSF48264">
    <property type="entry name" value="Cytochrome P450"/>
    <property type="match status" value="1"/>
</dbReference>
<dbReference type="InterPro" id="IPR050196">
    <property type="entry name" value="Cytochrome_P450_Monoox"/>
</dbReference>
<dbReference type="InterPro" id="IPR001128">
    <property type="entry name" value="Cyt_P450"/>
</dbReference>
<evidence type="ECO:0000256" key="10">
    <source>
        <dbReference type="SAM" id="Phobius"/>
    </source>
</evidence>
<dbReference type="InterPro" id="IPR017972">
    <property type="entry name" value="Cyt_P450_CS"/>
</dbReference>
<dbReference type="InterPro" id="IPR002401">
    <property type="entry name" value="Cyt_P450_E_grp-I"/>
</dbReference>
<dbReference type="AlphaFoldDB" id="A0A9P0EC35"/>
<sequence>MMEMILYAALIIALTNLALGIIIWFRVRKLYAYPGLLGFPVFGNLYYFYKNLFLGSFESIRVYLFEIVKQHGKNGICFHIAYGFRKLVIISSPQVVKQLGFHPHLKDKPVYGFQGFRRYMNGPFSRPRSDDSWKMRRKEYNCLLKKSSVENNFYYNFLKSADKMVELMLKSPSALDIHRAVLGVTQSVTMETLFGVESSLAFHPDVLQYMHSIKDIASRIIASPGIARTILSILRPYDEIYIRKIGTLRRMVLKELYRKMNNNQCFPSENTQSFNHLPMYIASRTEKSKKFNRRVVTELQEVFITSSHTVASTMSSTITCLAVLPEIQERAWKEQYEIFGDDNREPTLQDLEQMTYLERFIKESLRFCGPPLVGKQATDDIEVDGITIPKDTIVVYLLDFMRKDPNYWKDPELFNPDRFLEGGEELKYSFAPFGIGVRNCPGMTYAMTEMKIILSKVLRRTKLSLVNKDLKFEDLEFEAQILMELKNPPLLQVEERV</sequence>
<evidence type="ECO:0000256" key="6">
    <source>
        <dbReference type="ARBA" id="ARBA00023004"/>
    </source>
</evidence>
<keyword evidence="6 8" id="KW-0408">Iron</keyword>
<dbReference type="GO" id="GO:0004497">
    <property type="term" value="F:monooxygenase activity"/>
    <property type="evidence" value="ECO:0007669"/>
    <property type="project" value="UniProtKB-KW"/>
</dbReference>
<evidence type="ECO:0000256" key="9">
    <source>
        <dbReference type="RuleBase" id="RU000461"/>
    </source>
</evidence>
<keyword evidence="3 8" id="KW-0349">Heme</keyword>
<comment type="similarity">
    <text evidence="2 9">Belongs to the cytochrome P450 family.</text>
</comment>
<proteinExistence type="inferred from homology"/>
<dbReference type="GO" id="GO:0020037">
    <property type="term" value="F:heme binding"/>
    <property type="evidence" value="ECO:0007669"/>
    <property type="project" value="InterPro"/>
</dbReference>
<keyword evidence="7 9" id="KW-0503">Monooxygenase</keyword>
<dbReference type="GO" id="GO:0016705">
    <property type="term" value="F:oxidoreductase activity, acting on paired donors, with incorporation or reduction of molecular oxygen"/>
    <property type="evidence" value="ECO:0007669"/>
    <property type="project" value="InterPro"/>
</dbReference>
<feature type="binding site" description="axial binding residue" evidence="8">
    <location>
        <position position="440"/>
    </location>
    <ligand>
        <name>heme</name>
        <dbReference type="ChEBI" id="CHEBI:30413"/>
    </ligand>
    <ligandPart>
        <name>Fe</name>
        <dbReference type="ChEBI" id="CHEBI:18248"/>
    </ligandPart>
</feature>
<evidence type="ECO:0000313" key="11">
    <source>
        <dbReference type="EMBL" id="CAH1394640.1"/>
    </source>
</evidence>
<feature type="transmembrane region" description="Helical" evidence="10">
    <location>
        <begin position="30"/>
        <end position="49"/>
    </location>
</feature>
<evidence type="ECO:0000256" key="5">
    <source>
        <dbReference type="ARBA" id="ARBA00023002"/>
    </source>
</evidence>
<organism evidence="11 12">
    <name type="scientific">Nezara viridula</name>
    <name type="common">Southern green stink bug</name>
    <name type="synonym">Cimex viridulus</name>
    <dbReference type="NCBI Taxonomy" id="85310"/>
    <lineage>
        <taxon>Eukaryota</taxon>
        <taxon>Metazoa</taxon>
        <taxon>Ecdysozoa</taxon>
        <taxon>Arthropoda</taxon>
        <taxon>Hexapoda</taxon>
        <taxon>Insecta</taxon>
        <taxon>Pterygota</taxon>
        <taxon>Neoptera</taxon>
        <taxon>Paraneoptera</taxon>
        <taxon>Hemiptera</taxon>
        <taxon>Heteroptera</taxon>
        <taxon>Panheteroptera</taxon>
        <taxon>Pentatomomorpha</taxon>
        <taxon>Pentatomoidea</taxon>
        <taxon>Pentatomidae</taxon>
        <taxon>Pentatominae</taxon>
        <taxon>Nezara</taxon>
    </lineage>
</organism>
<protein>
    <recommendedName>
        <fullName evidence="13">Cytochrome P450</fullName>
    </recommendedName>
</protein>
<dbReference type="EMBL" id="OV725079">
    <property type="protein sequence ID" value="CAH1394640.1"/>
    <property type="molecule type" value="Genomic_DNA"/>
</dbReference>
<dbReference type="Pfam" id="PF00067">
    <property type="entry name" value="p450"/>
    <property type="match status" value="1"/>
</dbReference>
<comment type="cofactor">
    <cofactor evidence="1 8">
        <name>heme</name>
        <dbReference type="ChEBI" id="CHEBI:30413"/>
    </cofactor>
</comment>
<dbReference type="PROSITE" id="PS00086">
    <property type="entry name" value="CYTOCHROME_P450"/>
    <property type="match status" value="1"/>
</dbReference>
<dbReference type="InterPro" id="IPR036396">
    <property type="entry name" value="Cyt_P450_sf"/>
</dbReference>
<keyword evidence="5 9" id="KW-0560">Oxidoreductase</keyword>
<keyword evidence="12" id="KW-1185">Reference proteome</keyword>
<reference evidence="11" key="1">
    <citation type="submission" date="2022-01" db="EMBL/GenBank/DDBJ databases">
        <authorList>
            <person name="King R."/>
        </authorList>
    </citation>
    <scope>NUCLEOTIDE SEQUENCE</scope>
</reference>
<dbReference type="PANTHER" id="PTHR24291">
    <property type="entry name" value="CYTOCHROME P450 FAMILY 4"/>
    <property type="match status" value="1"/>
</dbReference>
<dbReference type="GO" id="GO:0005506">
    <property type="term" value="F:iron ion binding"/>
    <property type="evidence" value="ECO:0007669"/>
    <property type="project" value="InterPro"/>
</dbReference>
<dbReference type="PRINTS" id="PR00463">
    <property type="entry name" value="EP450I"/>
</dbReference>
<gene>
    <name evidence="11" type="ORF">NEZAVI_LOCUS5102</name>
</gene>
<evidence type="ECO:0008006" key="13">
    <source>
        <dbReference type="Google" id="ProtNLM"/>
    </source>
</evidence>
<evidence type="ECO:0000256" key="1">
    <source>
        <dbReference type="ARBA" id="ARBA00001971"/>
    </source>
</evidence>
<name>A0A9P0EC35_NEZVI</name>
<keyword evidence="10" id="KW-1133">Transmembrane helix</keyword>
<evidence type="ECO:0000256" key="3">
    <source>
        <dbReference type="ARBA" id="ARBA00022617"/>
    </source>
</evidence>
<evidence type="ECO:0000313" key="12">
    <source>
        <dbReference type="Proteomes" id="UP001152798"/>
    </source>
</evidence>
<keyword evidence="10" id="KW-0812">Transmembrane</keyword>